<name>A0AAD9L010_RIDPI</name>
<comment type="caution">
    <text evidence="1">The sequence shown here is derived from an EMBL/GenBank/DDBJ whole genome shotgun (WGS) entry which is preliminary data.</text>
</comment>
<dbReference type="AlphaFoldDB" id="A0AAD9L010"/>
<gene>
    <name evidence="1" type="ORF">NP493_443g01009</name>
</gene>
<proteinExistence type="predicted"/>
<keyword evidence="2" id="KW-1185">Reference proteome</keyword>
<feature type="non-terminal residue" evidence="1">
    <location>
        <position position="1"/>
    </location>
</feature>
<protein>
    <submittedName>
        <fullName evidence="1">Uncharacterized protein</fullName>
    </submittedName>
</protein>
<evidence type="ECO:0000313" key="2">
    <source>
        <dbReference type="Proteomes" id="UP001209878"/>
    </source>
</evidence>
<evidence type="ECO:0000313" key="1">
    <source>
        <dbReference type="EMBL" id="KAK2180422.1"/>
    </source>
</evidence>
<dbReference type="EMBL" id="JAODUO010000443">
    <property type="protein sequence ID" value="KAK2180422.1"/>
    <property type="molecule type" value="Genomic_DNA"/>
</dbReference>
<reference evidence="1" key="1">
    <citation type="journal article" date="2023" name="Mol. Biol. Evol.">
        <title>Third-Generation Sequencing Reveals the Adaptive Role of the Epigenome in Three Deep-Sea Polychaetes.</title>
        <authorList>
            <person name="Perez M."/>
            <person name="Aroh O."/>
            <person name="Sun Y."/>
            <person name="Lan Y."/>
            <person name="Juniper S.K."/>
            <person name="Young C.R."/>
            <person name="Angers B."/>
            <person name="Qian P.Y."/>
        </authorList>
    </citation>
    <scope>NUCLEOTIDE SEQUENCE</scope>
    <source>
        <strain evidence="1">R07B-5</strain>
    </source>
</reference>
<dbReference type="Proteomes" id="UP001209878">
    <property type="component" value="Unassembled WGS sequence"/>
</dbReference>
<sequence length="129" mass="14106">VVPVVGQESSAIVCSKEYLPGEFDAYGVWRELSFKMSEHSEQRTPKLTLNLCKSGKDRSKELHFSLKNIAAHSNMSPTVSGCPPVYSPMTDLAMNLCDLSTSWHPGLLDRHGGLTICLESRSHNGTGAE</sequence>
<organism evidence="1 2">
    <name type="scientific">Ridgeia piscesae</name>
    <name type="common">Tubeworm</name>
    <dbReference type="NCBI Taxonomy" id="27915"/>
    <lineage>
        <taxon>Eukaryota</taxon>
        <taxon>Metazoa</taxon>
        <taxon>Spiralia</taxon>
        <taxon>Lophotrochozoa</taxon>
        <taxon>Annelida</taxon>
        <taxon>Polychaeta</taxon>
        <taxon>Sedentaria</taxon>
        <taxon>Canalipalpata</taxon>
        <taxon>Sabellida</taxon>
        <taxon>Siboglinidae</taxon>
        <taxon>Ridgeia</taxon>
    </lineage>
</organism>
<accession>A0AAD9L010</accession>